<accession>A0ABM5M4I7</accession>
<evidence type="ECO:0000256" key="5">
    <source>
        <dbReference type="ARBA" id="ARBA00023015"/>
    </source>
</evidence>
<dbReference type="InterPro" id="IPR036390">
    <property type="entry name" value="WH_DNA-bd_sf"/>
</dbReference>
<evidence type="ECO:0000256" key="7">
    <source>
        <dbReference type="ARBA" id="ARBA00023159"/>
    </source>
</evidence>
<keyword evidence="3 9" id="KW-0597">Phosphoprotein</keyword>
<sequence>MAVKETIKVLLIEDDPMVQEVNKEFIASVKGFEVCGTAGNGEEGIKMIKENRPALVILDVYMPKKDGVKTLQEIRKQKLEVDVIVVSAAKDKETINLMLQNGAADYILKPFKIERMKQSLEKYKQYKRRIEENETLSQIQLDMILNMPQQSAEELPKGLNHFTMNEVMTYLKQQKTSLSAEQVANALGIARVTARRYLDYLEKDGKIKLDVQYGGVGRPVNRYLFVP</sequence>
<evidence type="ECO:0000256" key="8">
    <source>
        <dbReference type="ARBA" id="ARBA00023163"/>
    </source>
</evidence>
<name>A0ABM5M4I7_BACA1</name>
<dbReference type="InterPro" id="IPR048714">
    <property type="entry name" value="DpiA-like_HTH"/>
</dbReference>
<evidence type="ECO:0000313" key="11">
    <source>
        <dbReference type="EMBL" id="ADP35107.1"/>
    </source>
</evidence>
<dbReference type="InterPro" id="IPR024187">
    <property type="entry name" value="Sig_transdc_resp-reg_cit/mal"/>
</dbReference>
<evidence type="ECO:0000256" key="1">
    <source>
        <dbReference type="ARBA" id="ARBA00004496"/>
    </source>
</evidence>
<keyword evidence="7" id="KW-0010">Activator</keyword>
<dbReference type="InterPro" id="IPR001789">
    <property type="entry name" value="Sig_transdc_resp-reg_receiver"/>
</dbReference>
<dbReference type="Gene3D" id="3.40.50.2300">
    <property type="match status" value="1"/>
</dbReference>
<evidence type="ECO:0000256" key="6">
    <source>
        <dbReference type="ARBA" id="ARBA00023125"/>
    </source>
</evidence>
<feature type="domain" description="Response regulatory" evidence="10">
    <location>
        <begin position="8"/>
        <end position="124"/>
    </location>
</feature>
<organism evidence="11 12">
    <name type="scientific">Bacillus atrophaeus (strain 1942)</name>
    <dbReference type="NCBI Taxonomy" id="720555"/>
    <lineage>
        <taxon>Bacteria</taxon>
        <taxon>Bacillati</taxon>
        <taxon>Bacillota</taxon>
        <taxon>Bacilli</taxon>
        <taxon>Bacillales</taxon>
        <taxon>Bacillaceae</taxon>
        <taxon>Bacillus</taxon>
    </lineage>
</organism>
<dbReference type="Proteomes" id="UP000006867">
    <property type="component" value="Chromosome"/>
</dbReference>
<evidence type="ECO:0000256" key="4">
    <source>
        <dbReference type="ARBA" id="ARBA00023012"/>
    </source>
</evidence>
<evidence type="ECO:0000256" key="9">
    <source>
        <dbReference type="PROSITE-ProRule" id="PRU00169"/>
    </source>
</evidence>
<keyword evidence="12" id="KW-1185">Reference proteome</keyword>
<evidence type="ECO:0000256" key="3">
    <source>
        <dbReference type="ARBA" id="ARBA00022553"/>
    </source>
</evidence>
<dbReference type="SMART" id="SM00448">
    <property type="entry name" value="REC"/>
    <property type="match status" value="1"/>
</dbReference>
<dbReference type="InterPro" id="IPR011006">
    <property type="entry name" value="CheY-like_superfamily"/>
</dbReference>
<evidence type="ECO:0000259" key="10">
    <source>
        <dbReference type="PROSITE" id="PS50110"/>
    </source>
</evidence>
<feature type="modified residue" description="4-aspartylphosphate" evidence="9">
    <location>
        <position position="59"/>
    </location>
</feature>
<evidence type="ECO:0000313" key="12">
    <source>
        <dbReference type="Proteomes" id="UP000006867"/>
    </source>
</evidence>
<dbReference type="PROSITE" id="PS50110">
    <property type="entry name" value="RESPONSE_REGULATORY"/>
    <property type="match status" value="1"/>
</dbReference>
<reference evidence="11 12" key="1">
    <citation type="journal article" date="2011" name="Front. Microbiol.">
        <title>Genomic signatures of strain selection and enhancement in Bacillus atrophaeus var. globigii, a historical biowarfare simulant.</title>
        <authorList>
            <person name="Gibbons H.S."/>
            <person name="Broomall S.M."/>
            <person name="McNew L.A."/>
            <person name="Daligault H."/>
            <person name="Chapman C."/>
            <person name="Bruce D."/>
            <person name="Karavis M."/>
            <person name="Krepps M."/>
            <person name="McGregor P.A."/>
            <person name="Hong C."/>
            <person name="Park K.H."/>
            <person name="Akmal A."/>
            <person name="Feldman A."/>
            <person name="Lin J.S."/>
            <person name="Chang W.E."/>
            <person name="Higgs B.W."/>
            <person name="Demirev P."/>
            <person name="Lindquist J."/>
            <person name="Liem A."/>
            <person name="Fochler E."/>
            <person name="Read T.D."/>
            <person name="Tapia R."/>
            <person name="Johnson S."/>
            <person name="Bishop-Lilly K.A."/>
            <person name="Detter C."/>
            <person name="Han C."/>
            <person name="Sozhamannan S."/>
            <person name="Rosenzweig C.N."/>
            <person name="Skowronski E.W."/>
        </authorList>
    </citation>
    <scope>NUCLEOTIDE SEQUENCE [LARGE SCALE GENOMIC DNA]</scope>
    <source>
        <strain evidence="11 12">1942</strain>
    </source>
</reference>
<proteinExistence type="predicted"/>
<dbReference type="EMBL" id="CP002207">
    <property type="protein sequence ID" value="ADP35107.1"/>
    <property type="molecule type" value="Genomic_DNA"/>
</dbReference>
<dbReference type="Pfam" id="PF20714">
    <property type="entry name" value="HTH_64"/>
    <property type="match status" value="1"/>
</dbReference>
<dbReference type="RefSeq" id="WP_003328115.1">
    <property type="nucleotide sequence ID" value="NC_014639.1"/>
</dbReference>
<dbReference type="Pfam" id="PF00072">
    <property type="entry name" value="Response_reg"/>
    <property type="match status" value="1"/>
</dbReference>
<gene>
    <name evidence="11" type="ordered locus">BATR1942_20960</name>
</gene>
<dbReference type="Gene3D" id="1.10.10.10">
    <property type="entry name" value="Winged helix-like DNA-binding domain superfamily/Winged helix DNA-binding domain"/>
    <property type="match status" value="1"/>
</dbReference>
<dbReference type="PANTHER" id="PTHR45526:SF1">
    <property type="entry name" value="TRANSCRIPTIONAL REGULATORY PROTEIN DCUR-RELATED"/>
    <property type="match status" value="1"/>
</dbReference>
<evidence type="ECO:0000256" key="2">
    <source>
        <dbReference type="ARBA" id="ARBA00022490"/>
    </source>
</evidence>
<dbReference type="PIRSF" id="PIRSF006171">
    <property type="entry name" value="RR_citrat_malat"/>
    <property type="match status" value="1"/>
</dbReference>
<keyword evidence="5" id="KW-0805">Transcription regulation</keyword>
<protein>
    <submittedName>
        <fullName evidence="11">Two-component response regulator</fullName>
    </submittedName>
</protein>
<dbReference type="PANTHER" id="PTHR45526">
    <property type="entry name" value="TRANSCRIPTIONAL REGULATORY PROTEIN DPIA"/>
    <property type="match status" value="1"/>
</dbReference>
<dbReference type="InterPro" id="IPR036388">
    <property type="entry name" value="WH-like_DNA-bd_sf"/>
</dbReference>
<dbReference type="SUPFAM" id="SSF52172">
    <property type="entry name" value="CheY-like"/>
    <property type="match status" value="1"/>
</dbReference>
<keyword evidence="8" id="KW-0804">Transcription</keyword>
<dbReference type="SUPFAM" id="SSF46785">
    <property type="entry name" value="Winged helix' DNA-binding domain"/>
    <property type="match status" value="1"/>
</dbReference>
<keyword evidence="2" id="KW-0963">Cytoplasm</keyword>
<keyword evidence="4" id="KW-0902">Two-component regulatory system</keyword>
<dbReference type="InterPro" id="IPR051271">
    <property type="entry name" value="2C-system_Tx_regulators"/>
</dbReference>
<keyword evidence="6" id="KW-0238">DNA-binding</keyword>
<comment type="subcellular location">
    <subcellularLocation>
        <location evidence="1">Cytoplasm</location>
    </subcellularLocation>
</comment>
<dbReference type="CDD" id="cd19925">
    <property type="entry name" value="REC_citrate_TCS"/>
    <property type="match status" value="1"/>
</dbReference>